<evidence type="ECO:0000313" key="3">
    <source>
        <dbReference type="Proteomes" id="UP000246410"/>
    </source>
</evidence>
<reference evidence="1 3" key="1">
    <citation type="submission" date="2018-05" db="EMBL/GenBank/DDBJ databases">
        <title>Genomic Encyclopedia of Type Strains, Phase IV (KMG-IV): sequencing the most valuable type-strain genomes for metagenomic binning, comparative biology and taxonomic classification.</title>
        <authorList>
            <person name="Goeker M."/>
        </authorList>
    </citation>
    <scope>NUCLEOTIDE SEQUENCE [LARGE SCALE GENOMIC DNA]</scope>
    <source>
        <strain evidence="1 3">DSM 44717</strain>
    </source>
</reference>
<dbReference type="AlphaFoldDB" id="A0A317NGU1"/>
<sequence length="30" mass="3117">ETWMSGIGVQAAQRMLADIAQATGVTLPAE</sequence>
<name>A0A317NGU1_9NOCA</name>
<organism evidence="1 3">
    <name type="scientific">Nocardia neocaledoniensis</name>
    <dbReference type="NCBI Taxonomy" id="236511"/>
    <lineage>
        <taxon>Bacteria</taxon>
        <taxon>Bacillati</taxon>
        <taxon>Actinomycetota</taxon>
        <taxon>Actinomycetes</taxon>
        <taxon>Mycobacteriales</taxon>
        <taxon>Nocardiaceae</taxon>
        <taxon>Nocardia</taxon>
    </lineage>
</organism>
<comment type="caution">
    <text evidence="1">The sequence shown here is derived from an EMBL/GenBank/DDBJ whole genome shotgun (WGS) entry which is preliminary data.</text>
</comment>
<feature type="non-terminal residue" evidence="1">
    <location>
        <position position="1"/>
    </location>
</feature>
<evidence type="ECO:0000313" key="1">
    <source>
        <dbReference type="EMBL" id="PWV74531.1"/>
    </source>
</evidence>
<evidence type="ECO:0000313" key="2">
    <source>
        <dbReference type="EMBL" id="PWV80665.1"/>
    </source>
</evidence>
<protein>
    <submittedName>
        <fullName evidence="1">Uncharacterized protein</fullName>
    </submittedName>
</protein>
<accession>A0A317NGU1</accession>
<keyword evidence="3" id="KW-1185">Reference proteome</keyword>
<dbReference type="EMBL" id="QGTL01000006">
    <property type="protein sequence ID" value="PWV74531.1"/>
    <property type="molecule type" value="Genomic_DNA"/>
</dbReference>
<proteinExistence type="predicted"/>
<gene>
    <name evidence="2" type="ORF">DFR69_1011</name>
    <name evidence="1" type="ORF">DFR69_106342</name>
</gene>
<dbReference type="Proteomes" id="UP000246410">
    <property type="component" value="Unassembled WGS sequence"/>
</dbReference>
<dbReference type="EMBL" id="QGTL01000001">
    <property type="protein sequence ID" value="PWV80665.1"/>
    <property type="molecule type" value="Genomic_DNA"/>
</dbReference>